<dbReference type="PROSITE" id="PS50974">
    <property type="entry name" value="ADOMET_ACTIVATION"/>
    <property type="match status" value="1"/>
</dbReference>
<dbReference type="PANTHER" id="PTHR45833:SF1">
    <property type="entry name" value="METHIONINE SYNTHASE"/>
    <property type="match status" value="1"/>
</dbReference>
<keyword evidence="1" id="KW-0479">Metal-binding</keyword>
<comment type="caution">
    <text evidence="5">The sequence shown here is derived from an EMBL/GenBank/DDBJ whole genome shotgun (WGS) entry which is preliminary data.</text>
</comment>
<gene>
    <name evidence="5" type="ORF">CK503_07875</name>
</gene>
<dbReference type="GO" id="GO:0005829">
    <property type="term" value="C:cytosol"/>
    <property type="evidence" value="ECO:0007669"/>
    <property type="project" value="TreeGrafter"/>
</dbReference>
<dbReference type="EMBL" id="NSKE01000005">
    <property type="protein sequence ID" value="PAU94122.1"/>
    <property type="molecule type" value="Genomic_DNA"/>
</dbReference>
<dbReference type="SUPFAM" id="SSF56507">
    <property type="entry name" value="Methionine synthase activation domain-like"/>
    <property type="match status" value="1"/>
</dbReference>
<dbReference type="AlphaFoldDB" id="A0A2A2GBD6"/>
<dbReference type="Pfam" id="PF02965">
    <property type="entry name" value="Met_synt_B12"/>
    <property type="match status" value="1"/>
</dbReference>
<evidence type="ECO:0000313" key="5">
    <source>
        <dbReference type="EMBL" id="PAU94122.1"/>
    </source>
</evidence>
<dbReference type="OrthoDB" id="9803687at2"/>
<evidence type="ECO:0000313" key="6">
    <source>
        <dbReference type="Proteomes" id="UP000218831"/>
    </source>
</evidence>
<dbReference type="Gene3D" id="3.10.196.10">
    <property type="entry name" value="Vitamin B12-dependent methionine synthase, activation domain"/>
    <property type="match status" value="1"/>
</dbReference>
<dbReference type="GO" id="GO:0046872">
    <property type="term" value="F:metal ion binding"/>
    <property type="evidence" value="ECO:0007669"/>
    <property type="project" value="UniProtKB-KW"/>
</dbReference>
<organism evidence="5 6">
    <name type="scientific">Fodinibius salipaludis</name>
    <dbReference type="NCBI Taxonomy" id="2032627"/>
    <lineage>
        <taxon>Bacteria</taxon>
        <taxon>Pseudomonadati</taxon>
        <taxon>Balneolota</taxon>
        <taxon>Balneolia</taxon>
        <taxon>Balneolales</taxon>
        <taxon>Balneolaceae</taxon>
        <taxon>Fodinibius</taxon>
    </lineage>
</organism>
<sequence length="90" mass="10429">MFAEKYTFTWTCDFFDLLDVENTTGITLPESFAMHPAASVSGPYFAHPESDYFNVGNFEKDQIEDYAKRKDMSVSEVERWLGPNLNYEPE</sequence>
<keyword evidence="2" id="KW-0170">Cobalt</keyword>
<reference evidence="5 6" key="1">
    <citation type="submission" date="2017-08" db="EMBL/GenBank/DDBJ databases">
        <title>Aliifodinibius alkalisoli sp. nov., isolated from saline alkaline soil.</title>
        <authorList>
            <person name="Liu D."/>
            <person name="Zhang G."/>
        </authorList>
    </citation>
    <scope>NUCLEOTIDE SEQUENCE [LARGE SCALE GENOMIC DNA]</scope>
    <source>
        <strain evidence="5 6">WN023</strain>
    </source>
</reference>
<dbReference type="GO" id="GO:0032259">
    <property type="term" value="P:methylation"/>
    <property type="evidence" value="ECO:0007669"/>
    <property type="project" value="UniProtKB-KW"/>
</dbReference>
<accession>A0A2A2GBD6</accession>
<feature type="domain" description="AdoMet activation" evidence="4">
    <location>
        <begin position="1"/>
        <end position="90"/>
    </location>
</feature>
<dbReference type="GO" id="GO:0008705">
    <property type="term" value="F:methionine synthase activity"/>
    <property type="evidence" value="ECO:0007669"/>
    <property type="project" value="InterPro"/>
</dbReference>
<dbReference type="PANTHER" id="PTHR45833">
    <property type="entry name" value="METHIONINE SYNTHASE"/>
    <property type="match status" value="1"/>
</dbReference>
<proteinExistence type="predicted"/>
<dbReference type="InterPro" id="IPR004223">
    <property type="entry name" value="VitB12-dep_Met_synth_activ_dom"/>
</dbReference>
<protein>
    <recommendedName>
        <fullName evidence="4">AdoMet activation domain-containing protein</fullName>
    </recommendedName>
</protein>
<dbReference type="InterPro" id="IPR037010">
    <property type="entry name" value="VitB12-dep_Met_synth_activ_sf"/>
</dbReference>
<evidence type="ECO:0000256" key="1">
    <source>
        <dbReference type="ARBA" id="ARBA00022723"/>
    </source>
</evidence>
<keyword evidence="3" id="KW-0489">Methyltransferase</keyword>
<keyword evidence="3" id="KW-0808">Transferase</keyword>
<dbReference type="GO" id="GO:0046653">
    <property type="term" value="P:tetrahydrofolate metabolic process"/>
    <property type="evidence" value="ECO:0007669"/>
    <property type="project" value="TreeGrafter"/>
</dbReference>
<dbReference type="GO" id="GO:0050667">
    <property type="term" value="P:homocysteine metabolic process"/>
    <property type="evidence" value="ECO:0007669"/>
    <property type="project" value="TreeGrafter"/>
</dbReference>
<evidence type="ECO:0000259" key="4">
    <source>
        <dbReference type="PROSITE" id="PS50974"/>
    </source>
</evidence>
<dbReference type="Proteomes" id="UP000218831">
    <property type="component" value="Unassembled WGS sequence"/>
</dbReference>
<keyword evidence="6" id="KW-1185">Reference proteome</keyword>
<evidence type="ECO:0000256" key="2">
    <source>
        <dbReference type="ARBA" id="ARBA00023285"/>
    </source>
</evidence>
<dbReference type="InterPro" id="IPR050554">
    <property type="entry name" value="Met_Synthase/Corrinoid"/>
</dbReference>
<name>A0A2A2GBD6_9BACT</name>
<evidence type="ECO:0000256" key="3">
    <source>
        <dbReference type="PROSITE-ProRule" id="PRU00346"/>
    </source>
</evidence>